<dbReference type="EMBL" id="JAJSOF020000033">
    <property type="protein sequence ID" value="KAJ4430029.1"/>
    <property type="molecule type" value="Genomic_DNA"/>
</dbReference>
<evidence type="ECO:0000313" key="2">
    <source>
        <dbReference type="Proteomes" id="UP001148838"/>
    </source>
</evidence>
<organism evidence="1 2">
    <name type="scientific">Periplaneta americana</name>
    <name type="common">American cockroach</name>
    <name type="synonym">Blatta americana</name>
    <dbReference type="NCBI Taxonomy" id="6978"/>
    <lineage>
        <taxon>Eukaryota</taxon>
        <taxon>Metazoa</taxon>
        <taxon>Ecdysozoa</taxon>
        <taxon>Arthropoda</taxon>
        <taxon>Hexapoda</taxon>
        <taxon>Insecta</taxon>
        <taxon>Pterygota</taxon>
        <taxon>Neoptera</taxon>
        <taxon>Polyneoptera</taxon>
        <taxon>Dictyoptera</taxon>
        <taxon>Blattodea</taxon>
        <taxon>Blattoidea</taxon>
        <taxon>Blattidae</taxon>
        <taxon>Blattinae</taxon>
        <taxon>Periplaneta</taxon>
    </lineage>
</organism>
<dbReference type="Proteomes" id="UP001148838">
    <property type="component" value="Unassembled WGS sequence"/>
</dbReference>
<accession>A0ABQ8S7K7</accession>
<evidence type="ECO:0000313" key="1">
    <source>
        <dbReference type="EMBL" id="KAJ4430029.1"/>
    </source>
</evidence>
<protein>
    <submittedName>
        <fullName evidence="1">Uncharacterized protein</fullName>
    </submittedName>
</protein>
<comment type="caution">
    <text evidence="1">The sequence shown here is derived from an EMBL/GenBank/DDBJ whole genome shotgun (WGS) entry which is preliminary data.</text>
</comment>
<sequence length="70" mass="8038">MGKAHPSFYHVLQLLQEETVRIHQDIEKLEAGQSPPRKKEMQVLNSELHELSIGMKPTEQKITSLVTYVP</sequence>
<name>A0ABQ8S7K7_PERAM</name>
<keyword evidence="2" id="KW-1185">Reference proteome</keyword>
<proteinExistence type="predicted"/>
<reference evidence="1 2" key="1">
    <citation type="journal article" date="2022" name="Allergy">
        <title>Genome assembly and annotation of Periplaneta americana reveal a comprehensive cockroach allergen profile.</title>
        <authorList>
            <person name="Wang L."/>
            <person name="Xiong Q."/>
            <person name="Saelim N."/>
            <person name="Wang L."/>
            <person name="Nong W."/>
            <person name="Wan A.T."/>
            <person name="Shi M."/>
            <person name="Liu X."/>
            <person name="Cao Q."/>
            <person name="Hui J.H.L."/>
            <person name="Sookrung N."/>
            <person name="Leung T.F."/>
            <person name="Tungtrongchitr A."/>
            <person name="Tsui S.K.W."/>
        </authorList>
    </citation>
    <scope>NUCLEOTIDE SEQUENCE [LARGE SCALE GENOMIC DNA]</scope>
    <source>
        <strain evidence="1">PWHHKU_190912</strain>
    </source>
</reference>
<gene>
    <name evidence="1" type="ORF">ANN_22237</name>
</gene>